<keyword evidence="3" id="KW-1185">Reference proteome</keyword>
<proteinExistence type="predicted"/>
<feature type="region of interest" description="Disordered" evidence="1">
    <location>
        <begin position="368"/>
        <end position="426"/>
    </location>
</feature>
<feature type="compositionally biased region" description="Polar residues" evidence="1">
    <location>
        <begin position="160"/>
        <end position="172"/>
    </location>
</feature>
<feature type="compositionally biased region" description="Polar residues" evidence="1">
    <location>
        <begin position="259"/>
        <end position="274"/>
    </location>
</feature>
<feature type="compositionally biased region" description="Polar residues" evidence="1">
    <location>
        <begin position="214"/>
        <end position="233"/>
    </location>
</feature>
<feature type="compositionally biased region" description="Polar residues" evidence="1">
    <location>
        <begin position="103"/>
        <end position="122"/>
    </location>
</feature>
<dbReference type="EMBL" id="LT853699">
    <property type="protein sequence ID" value="SMQ53542.1"/>
    <property type="molecule type" value="Genomic_DNA"/>
</dbReference>
<reference evidence="2 3" key="1">
    <citation type="submission" date="2016-06" db="EMBL/GenBank/DDBJ databases">
        <authorList>
            <person name="Kjaerup R.B."/>
            <person name="Dalgaard T.S."/>
            <person name="Juul-Madsen H.R."/>
        </authorList>
    </citation>
    <scope>NUCLEOTIDE SEQUENCE [LARGE SCALE GENOMIC DNA]</scope>
</reference>
<feature type="region of interest" description="Disordered" evidence="1">
    <location>
        <begin position="441"/>
        <end position="499"/>
    </location>
</feature>
<feature type="compositionally biased region" description="Low complexity" evidence="1">
    <location>
        <begin position="396"/>
        <end position="411"/>
    </location>
</feature>
<protein>
    <submittedName>
        <fullName evidence="2">Uncharacterized protein</fullName>
    </submittedName>
</protein>
<organism evidence="2 3">
    <name type="scientific">Zymoseptoria tritici (strain ST99CH_3D7)</name>
    <dbReference type="NCBI Taxonomy" id="1276538"/>
    <lineage>
        <taxon>Eukaryota</taxon>
        <taxon>Fungi</taxon>
        <taxon>Dikarya</taxon>
        <taxon>Ascomycota</taxon>
        <taxon>Pezizomycotina</taxon>
        <taxon>Dothideomycetes</taxon>
        <taxon>Dothideomycetidae</taxon>
        <taxon>Mycosphaerellales</taxon>
        <taxon>Mycosphaerellaceae</taxon>
        <taxon>Zymoseptoria</taxon>
    </lineage>
</organism>
<feature type="region of interest" description="Disordered" evidence="1">
    <location>
        <begin position="89"/>
        <end position="128"/>
    </location>
</feature>
<feature type="compositionally biased region" description="Low complexity" evidence="1">
    <location>
        <begin position="481"/>
        <end position="491"/>
    </location>
</feature>
<gene>
    <name evidence="2" type="ORF">ZT3D7_G8696</name>
</gene>
<evidence type="ECO:0000313" key="3">
    <source>
        <dbReference type="Proteomes" id="UP000215127"/>
    </source>
</evidence>
<name>A0A1X7S1H9_ZYMT9</name>
<feature type="compositionally biased region" description="Basic and acidic residues" evidence="1">
    <location>
        <begin position="89"/>
        <end position="102"/>
    </location>
</feature>
<feature type="region of interest" description="Disordered" evidence="1">
    <location>
        <begin position="144"/>
        <end position="302"/>
    </location>
</feature>
<feature type="compositionally biased region" description="Basic and acidic residues" evidence="1">
    <location>
        <begin position="459"/>
        <end position="470"/>
    </location>
</feature>
<evidence type="ECO:0000256" key="1">
    <source>
        <dbReference type="SAM" id="MobiDB-lite"/>
    </source>
</evidence>
<sequence>MQPRIAHLKMAIFILQDVHHAVATYLSYFFPSSSSSDIPSNNQPVLTTMPPDVEYMDLSANDDGPHGVSKHHQDQQAFVDDLLEAEDSSKLRREKAQSKDSSKTQTRQLAESMSGPSSSRVEYQTGRPKLRRVLDSGWNLKSVQSSVPRVASQRPLPAPASTSEPSVQTQRPHSLHGYHPHPYDKNKNNDGMIPFASVEETPPPKKVRRDLGNGNVSLYNTPPQSEADSTSMFVTPERTLAPRPPRSSLKHPRTDSQREVNTSSPHFNQDTPVQRHTPGSFGSQARKIAGGNGYASSPSASSIPVEVDEGTANLLAAMRSAQSTIEAMEAREGRLLAPMIELGQRVRALEADNRKLKALVGRYTAAASAAASPTPDRQRSREAMGTPPIMTPPTGIPVMRTPTPMRTPARRSGPIPGGEYGGPKYTGTPEKCVFDGMFKKHQEGGDMPRAPVGSSPQERAAREAEFEARKARGLARRAAREASGGAAATGEAGVGVGGL</sequence>
<dbReference type="AlphaFoldDB" id="A0A1X7S1H9"/>
<dbReference type="Proteomes" id="UP000215127">
    <property type="component" value="Chromosome 8"/>
</dbReference>
<evidence type="ECO:0000313" key="2">
    <source>
        <dbReference type="EMBL" id="SMQ53542.1"/>
    </source>
</evidence>
<accession>A0A1X7S1H9</accession>